<proteinExistence type="predicted"/>
<protein>
    <submittedName>
        <fullName evidence="1">Unannotated protein</fullName>
    </submittedName>
</protein>
<name>A0A6J6X2T7_9ZZZZ</name>
<evidence type="ECO:0000313" key="1">
    <source>
        <dbReference type="EMBL" id="CAB4789546.1"/>
    </source>
</evidence>
<gene>
    <name evidence="1" type="ORF">UFOPK2958_01066</name>
</gene>
<dbReference type="AlphaFoldDB" id="A0A6J6X2T7"/>
<sequence length="33" mass="3360">MDVARSDQVALPSHGKGGEGIVTVNIQGLTVIP</sequence>
<dbReference type="EMBL" id="CAFAAB010000128">
    <property type="protein sequence ID" value="CAB4789546.1"/>
    <property type="molecule type" value="Genomic_DNA"/>
</dbReference>
<reference evidence="1" key="1">
    <citation type="submission" date="2020-05" db="EMBL/GenBank/DDBJ databases">
        <authorList>
            <person name="Chiriac C."/>
            <person name="Salcher M."/>
            <person name="Ghai R."/>
            <person name="Kavagutti S V."/>
        </authorList>
    </citation>
    <scope>NUCLEOTIDE SEQUENCE</scope>
</reference>
<accession>A0A6J6X2T7</accession>
<organism evidence="1">
    <name type="scientific">freshwater metagenome</name>
    <dbReference type="NCBI Taxonomy" id="449393"/>
    <lineage>
        <taxon>unclassified sequences</taxon>
        <taxon>metagenomes</taxon>
        <taxon>ecological metagenomes</taxon>
    </lineage>
</organism>